<accession>A0AAE3XMR5</accession>
<protein>
    <recommendedName>
        <fullName evidence="2">Peptide-N-glycosidase F N-terminal domain-containing protein</fullName>
    </recommendedName>
</protein>
<dbReference type="RefSeq" id="WP_309938128.1">
    <property type="nucleotide sequence ID" value="NZ_AP025305.1"/>
</dbReference>
<dbReference type="InterPro" id="IPR043022">
    <property type="entry name" value="PngaseF_N_sf"/>
</dbReference>
<dbReference type="SMART" id="SM01290">
    <property type="entry name" value="N-glycanase_N"/>
    <property type="match status" value="1"/>
</dbReference>
<evidence type="ECO:0000256" key="1">
    <source>
        <dbReference type="ARBA" id="ARBA00023157"/>
    </source>
</evidence>
<dbReference type="InterPro" id="IPR015197">
    <property type="entry name" value="PngaseF_C"/>
</dbReference>
<sequence>MKRVLYAFIAGLIFYSCSNHKELPANGDQVIKVFDHENIHFEPNKYAVPSKPNAKGVMHLDNGRVIMKKIRIDEEYERSVNITAKVTVTSNGDAWDKSGSAFIIPAESEINLLDILNKNQQFPEPTNLEEKFYGIKQEAGYKPNLEIMRFMTPFGVGYYSDSMENRRPVYVPHWEKEVVWTQDISDFADRLTAGEYYVGAWIDTWTKEGYNLSMDINIEESELACDKRTQKWVEPVLNTVVYTGPQKAYDAFSRGDLSFEIDIPKHVKNVQLKYLVTGHGGHSGGDEFVKNQNIVSLDGQTILDFYPWRDDCASFRRFNPHSGVWTEKAEWKGKEIDERIASSDYSRSNWCPGSVVDPEVIDLSSVTAGKHVITISIPNAQPTKKNEMNHWLVSAYLVGENIK</sequence>
<dbReference type="InterPro" id="IPR014784">
    <property type="entry name" value="Cu2_ascorb_mOase-like_C"/>
</dbReference>
<keyword evidence="1" id="KW-1015">Disulfide bond</keyword>
<dbReference type="Pfam" id="PF09112">
    <property type="entry name" value="N-glycanase_N"/>
    <property type="match status" value="1"/>
</dbReference>
<evidence type="ECO:0000313" key="4">
    <source>
        <dbReference type="Proteomes" id="UP001185092"/>
    </source>
</evidence>
<dbReference type="InterPro" id="IPR008977">
    <property type="entry name" value="PHM/PNGase_F_dom_sf"/>
</dbReference>
<dbReference type="Proteomes" id="UP001185092">
    <property type="component" value="Unassembled WGS sequence"/>
</dbReference>
<proteinExistence type="predicted"/>
<feature type="domain" description="Peptide-N-glycosidase F N-terminal" evidence="2">
    <location>
        <begin position="30"/>
        <end position="218"/>
    </location>
</feature>
<reference evidence="3" key="1">
    <citation type="submission" date="2023-07" db="EMBL/GenBank/DDBJ databases">
        <title>Genomic Encyclopedia of Type Strains, Phase IV (KMG-IV): sequencing the most valuable type-strain genomes for metagenomic binning, comparative biology and taxonomic classification.</title>
        <authorList>
            <person name="Goeker M."/>
        </authorList>
    </citation>
    <scope>NUCLEOTIDE SEQUENCE</scope>
    <source>
        <strain evidence="3">DSM 26174</strain>
    </source>
</reference>
<dbReference type="GO" id="GO:0016715">
    <property type="term" value="F:oxidoreductase activity, acting on paired donors, with incorporation or reduction of molecular oxygen, reduced ascorbate as one donor, and incorporation of one atom of oxygen"/>
    <property type="evidence" value="ECO:0007669"/>
    <property type="project" value="InterPro"/>
</dbReference>
<dbReference type="PROSITE" id="PS51257">
    <property type="entry name" value="PROKAR_LIPOPROTEIN"/>
    <property type="match status" value="1"/>
</dbReference>
<organism evidence="3 4">
    <name type="scientific">Aureibacter tunicatorum</name>
    <dbReference type="NCBI Taxonomy" id="866807"/>
    <lineage>
        <taxon>Bacteria</taxon>
        <taxon>Pseudomonadati</taxon>
        <taxon>Bacteroidota</taxon>
        <taxon>Cytophagia</taxon>
        <taxon>Cytophagales</taxon>
        <taxon>Persicobacteraceae</taxon>
        <taxon>Aureibacter</taxon>
    </lineage>
</organism>
<evidence type="ECO:0000259" key="2">
    <source>
        <dbReference type="SMART" id="SM01290"/>
    </source>
</evidence>
<keyword evidence="4" id="KW-1185">Reference proteome</keyword>
<comment type="caution">
    <text evidence="3">The sequence shown here is derived from an EMBL/GenBank/DDBJ whole genome shotgun (WGS) entry which is preliminary data.</text>
</comment>
<dbReference type="EMBL" id="JAVDQD010000002">
    <property type="protein sequence ID" value="MDR6238621.1"/>
    <property type="molecule type" value="Genomic_DNA"/>
</dbReference>
<name>A0AAE3XMR5_9BACT</name>
<gene>
    <name evidence="3" type="ORF">HNQ88_001658</name>
</gene>
<dbReference type="SUPFAM" id="SSF49742">
    <property type="entry name" value="PHM/PNGase F"/>
    <property type="match status" value="1"/>
</dbReference>
<dbReference type="InterPro" id="IPR015196">
    <property type="entry name" value="PngaseF_N"/>
</dbReference>
<dbReference type="Gene3D" id="2.60.120.1570">
    <property type="entry name" value="Peptide-N-glycosidase F, N-terminal domain"/>
    <property type="match status" value="1"/>
</dbReference>
<dbReference type="Pfam" id="PF09113">
    <property type="entry name" value="N-glycanase_C"/>
    <property type="match status" value="1"/>
</dbReference>
<dbReference type="AlphaFoldDB" id="A0AAE3XMR5"/>
<evidence type="ECO:0000313" key="3">
    <source>
        <dbReference type="EMBL" id="MDR6238621.1"/>
    </source>
</evidence>
<dbReference type="Gene3D" id="2.60.120.230">
    <property type="match status" value="1"/>
</dbReference>